<feature type="domain" description="Serpin" evidence="3">
    <location>
        <begin position="100"/>
        <end position="154"/>
    </location>
</feature>
<dbReference type="GO" id="GO:0004867">
    <property type="term" value="F:serine-type endopeptidase inhibitor activity"/>
    <property type="evidence" value="ECO:0007669"/>
    <property type="project" value="UniProtKB-KW"/>
</dbReference>
<evidence type="ECO:0000313" key="5">
    <source>
        <dbReference type="Proteomes" id="UP001054945"/>
    </source>
</evidence>
<accession>A0AAV4RTX7</accession>
<dbReference type="EMBL" id="BPLR01008528">
    <property type="protein sequence ID" value="GIY25363.1"/>
    <property type="molecule type" value="Genomic_DNA"/>
</dbReference>
<gene>
    <name evidence="4" type="ORF">CEXT_153571</name>
</gene>
<dbReference type="Proteomes" id="UP001054945">
    <property type="component" value="Unassembled WGS sequence"/>
</dbReference>
<organism evidence="4 5">
    <name type="scientific">Caerostris extrusa</name>
    <name type="common">Bark spider</name>
    <name type="synonym">Caerostris bankana</name>
    <dbReference type="NCBI Taxonomy" id="172846"/>
    <lineage>
        <taxon>Eukaryota</taxon>
        <taxon>Metazoa</taxon>
        <taxon>Ecdysozoa</taxon>
        <taxon>Arthropoda</taxon>
        <taxon>Chelicerata</taxon>
        <taxon>Arachnida</taxon>
        <taxon>Araneae</taxon>
        <taxon>Araneomorphae</taxon>
        <taxon>Entelegynae</taxon>
        <taxon>Araneoidea</taxon>
        <taxon>Araneidae</taxon>
        <taxon>Caerostris</taxon>
    </lineage>
</organism>
<keyword evidence="1" id="KW-0646">Protease inhibitor</keyword>
<dbReference type="AlphaFoldDB" id="A0AAV4RTX7"/>
<dbReference type="Gene3D" id="3.30.497.10">
    <property type="entry name" value="Antithrombin, subunit I, domain 2"/>
    <property type="match status" value="1"/>
</dbReference>
<keyword evidence="5" id="KW-1185">Reference proteome</keyword>
<dbReference type="Pfam" id="PF00079">
    <property type="entry name" value="Serpin"/>
    <property type="match status" value="1"/>
</dbReference>
<protein>
    <recommendedName>
        <fullName evidence="3">Serpin domain-containing protein</fullName>
    </recommendedName>
</protein>
<evidence type="ECO:0000259" key="3">
    <source>
        <dbReference type="Pfam" id="PF00079"/>
    </source>
</evidence>
<evidence type="ECO:0000256" key="1">
    <source>
        <dbReference type="ARBA" id="ARBA00022690"/>
    </source>
</evidence>
<dbReference type="InterPro" id="IPR042178">
    <property type="entry name" value="Serpin_sf_1"/>
</dbReference>
<dbReference type="InterPro" id="IPR036186">
    <property type="entry name" value="Serpin_sf"/>
</dbReference>
<reference evidence="4 5" key="1">
    <citation type="submission" date="2021-06" db="EMBL/GenBank/DDBJ databases">
        <title>Caerostris extrusa draft genome.</title>
        <authorList>
            <person name="Kono N."/>
            <person name="Arakawa K."/>
        </authorList>
    </citation>
    <scope>NUCLEOTIDE SEQUENCE [LARGE SCALE GENOMIC DNA]</scope>
</reference>
<sequence>MPKSSDILKEKFNVAGKNFTHIIGGGGKGKHMSLKKKGDTSRYYAFTTVFTNRHNLNGDWEDSYTIMLFVNFAALILVIPRVSSEYPLSFMYEHLMDSILDFSMTGFNLLVQNSPQQGNVLYSPFSIYNVLMMAHLGARGKTAQQICNTLGICHFNKTTVRFSFIHF</sequence>
<evidence type="ECO:0000313" key="4">
    <source>
        <dbReference type="EMBL" id="GIY25363.1"/>
    </source>
</evidence>
<keyword evidence="2" id="KW-0722">Serine protease inhibitor</keyword>
<dbReference type="SUPFAM" id="SSF56574">
    <property type="entry name" value="Serpins"/>
    <property type="match status" value="1"/>
</dbReference>
<evidence type="ECO:0000256" key="2">
    <source>
        <dbReference type="ARBA" id="ARBA00022900"/>
    </source>
</evidence>
<dbReference type="InterPro" id="IPR023796">
    <property type="entry name" value="Serpin_dom"/>
</dbReference>
<name>A0AAV4RTX7_CAEEX</name>
<proteinExistence type="predicted"/>
<comment type="caution">
    <text evidence="4">The sequence shown here is derived from an EMBL/GenBank/DDBJ whole genome shotgun (WGS) entry which is preliminary data.</text>
</comment>